<dbReference type="Pfam" id="PF00656">
    <property type="entry name" value="Peptidase_C14"/>
    <property type="match status" value="1"/>
</dbReference>
<dbReference type="InterPro" id="IPR029030">
    <property type="entry name" value="Caspase-like_dom_sf"/>
</dbReference>
<gene>
    <name evidence="5" type="ORF">EV420DRAFT_1731858</name>
</gene>
<evidence type="ECO:0000256" key="1">
    <source>
        <dbReference type="ARBA" id="ARBA00009005"/>
    </source>
</evidence>
<dbReference type="InterPro" id="IPR011600">
    <property type="entry name" value="Pept_C14_caspase"/>
</dbReference>
<name>A0AA39TYB3_ARMTA</name>
<protein>
    <submittedName>
        <fullName evidence="5">Caspase domain-containing protein</fullName>
    </submittedName>
</protein>
<keyword evidence="6" id="KW-1185">Reference proteome</keyword>
<comment type="similarity">
    <text evidence="1">Belongs to the peptidase C14B family.</text>
</comment>
<keyword evidence="2" id="KW-0053">Apoptosis</keyword>
<sequence length="691" mass="77521">MSFRPTFEDLFALVIGIDNYAERRALTASVLDAKAIVAFLKRIGVPDRNIFRLYDQDATFDGILKGFEALVTRGDIKKGRSSIFIYFSGHGASDYKSALPKSQEGYWSGWNENVIEQICPQDIGSMPGIPDRMVAAWLNKLAKEKSNNIILMLDSCYSAGMTRADDGGQSDDDEFETRTIFDPPPLFFSDEIWSRIPPINETDILTQDQTPSESRPTKNPSGFEVMYNHSHVLLAACSRDSKAQAKKHKGGVFTTAVLEVLESVMARGQNISSISYVSLIEGLHQPIGRLLQSRSGTVRTQFPHCEGSSCNRGIFSPRVVFIDNELVRVTKNGSRIFLSAGYAQGVIPGSEYFAHRDRDMPTASSALPGVVLQVSNIDTFQAELILHGMPLSHFPESSFAKFMRAPHNSPLLNMFCSDSTWIRHAIGRRHDIHWVDHREDAQMELVIDNREITFYSLTPVGSKVYSCESGRIPRWVRTSAGMEENRGRVMDVLRWANRFHYHRNRHSAISGVSLELHVLEKVSPTTRDKDASYTRIGHNLFDKCGQAVIKIDNPNRPFGVTLHNRSGIDYYPYFFAFESDLSISSHAFDEPQFSTVSGRSDTVDCPLPRGSSLTFGCGSASNPVCFQLLQGMDHDITVWKVFLTTNRVDMRSIGQSAEVIWGKKRADVKDPENYVQHWGDVSGTVVQLRKY</sequence>
<keyword evidence="3" id="KW-0645">Protease</keyword>
<evidence type="ECO:0000313" key="6">
    <source>
        <dbReference type="Proteomes" id="UP001175211"/>
    </source>
</evidence>
<dbReference type="GO" id="GO:0005737">
    <property type="term" value="C:cytoplasm"/>
    <property type="evidence" value="ECO:0007669"/>
    <property type="project" value="TreeGrafter"/>
</dbReference>
<dbReference type="Proteomes" id="UP001175211">
    <property type="component" value="Unassembled WGS sequence"/>
</dbReference>
<comment type="caution">
    <text evidence="5">The sequence shown here is derived from an EMBL/GenBank/DDBJ whole genome shotgun (WGS) entry which is preliminary data.</text>
</comment>
<evidence type="ECO:0000313" key="5">
    <source>
        <dbReference type="EMBL" id="KAK0462975.1"/>
    </source>
</evidence>
<feature type="domain" description="Peptidase C14 caspase" evidence="4">
    <location>
        <begin position="11"/>
        <end position="264"/>
    </location>
</feature>
<reference evidence="5" key="1">
    <citation type="submission" date="2023-06" db="EMBL/GenBank/DDBJ databases">
        <authorList>
            <consortium name="Lawrence Berkeley National Laboratory"/>
            <person name="Ahrendt S."/>
            <person name="Sahu N."/>
            <person name="Indic B."/>
            <person name="Wong-Bajracharya J."/>
            <person name="Merenyi Z."/>
            <person name="Ke H.-M."/>
            <person name="Monk M."/>
            <person name="Kocsube S."/>
            <person name="Drula E."/>
            <person name="Lipzen A."/>
            <person name="Balint B."/>
            <person name="Henrissat B."/>
            <person name="Andreopoulos B."/>
            <person name="Martin F.M."/>
            <person name="Harder C.B."/>
            <person name="Rigling D."/>
            <person name="Ford K.L."/>
            <person name="Foster G.D."/>
            <person name="Pangilinan J."/>
            <person name="Papanicolaou A."/>
            <person name="Barry K."/>
            <person name="LaButti K."/>
            <person name="Viragh M."/>
            <person name="Koriabine M."/>
            <person name="Yan M."/>
            <person name="Riley R."/>
            <person name="Champramary S."/>
            <person name="Plett K.L."/>
            <person name="Tsai I.J."/>
            <person name="Slot J."/>
            <person name="Sipos G."/>
            <person name="Plett J."/>
            <person name="Nagy L.G."/>
            <person name="Grigoriev I.V."/>
        </authorList>
    </citation>
    <scope>NUCLEOTIDE SEQUENCE</scope>
    <source>
        <strain evidence="5">CCBAS 213</strain>
    </source>
</reference>
<dbReference type="GO" id="GO:0006508">
    <property type="term" value="P:proteolysis"/>
    <property type="evidence" value="ECO:0007669"/>
    <property type="project" value="InterPro"/>
</dbReference>
<evidence type="ECO:0000256" key="2">
    <source>
        <dbReference type="ARBA" id="ARBA00022703"/>
    </source>
</evidence>
<dbReference type="InterPro" id="IPR050452">
    <property type="entry name" value="Metacaspase"/>
</dbReference>
<evidence type="ECO:0000259" key="4">
    <source>
        <dbReference type="Pfam" id="PF00656"/>
    </source>
</evidence>
<organism evidence="5 6">
    <name type="scientific">Armillaria tabescens</name>
    <name type="common">Ringless honey mushroom</name>
    <name type="synonym">Agaricus tabescens</name>
    <dbReference type="NCBI Taxonomy" id="1929756"/>
    <lineage>
        <taxon>Eukaryota</taxon>
        <taxon>Fungi</taxon>
        <taxon>Dikarya</taxon>
        <taxon>Basidiomycota</taxon>
        <taxon>Agaricomycotina</taxon>
        <taxon>Agaricomycetes</taxon>
        <taxon>Agaricomycetidae</taxon>
        <taxon>Agaricales</taxon>
        <taxon>Marasmiineae</taxon>
        <taxon>Physalacriaceae</taxon>
        <taxon>Desarmillaria</taxon>
    </lineage>
</organism>
<keyword evidence="3" id="KW-0788">Thiol protease</keyword>
<dbReference type="SUPFAM" id="SSF52129">
    <property type="entry name" value="Caspase-like"/>
    <property type="match status" value="1"/>
</dbReference>
<dbReference type="GO" id="GO:0004197">
    <property type="term" value="F:cysteine-type endopeptidase activity"/>
    <property type="evidence" value="ECO:0007669"/>
    <property type="project" value="InterPro"/>
</dbReference>
<dbReference type="GeneID" id="85363480"/>
<dbReference type="PANTHER" id="PTHR48104:SF30">
    <property type="entry name" value="METACASPASE-1"/>
    <property type="match status" value="1"/>
</dbReference>
<dbReference type="RefSeq" id="XP_060334441.1">
    <property type="nucleotide sequence ID" value="XM_060479932.1"/>
</dbReference>
<proteinExistence type="inferred from homology"/>
<dbReference type="GO" id="GO:0006915">
    <property type="term" value="P:apoptotic process"/>
    <property type="evidence" value="ECO:0007669"/>
    <property type="project" value="UniProtKB-KW"/>
</dbReference>
<dbReference type="Gene3D" id="3.40.50.1460">
    <property type="match status" value="1"/>
</dbReference>
<dbReference type="EMBL" id="JAUEPS010000008">
    <property type="protein sequence ID" value="KAK0462975.1"/>
    <property type="molecule type" value="Genomic_DNA"/>
</dbReference>
<dbReference type="PANTHER" id="PTHR48104">
    <property type="entry name" value="METACASPASE-4"/>
    <property type="match status" value="1"/>
</dbReference>
<dbReference type="AlphaFoldDB" id="A0AA39TYB3"/>
<keyword evidence="3" id="KW-0378">Hydrolase</keyword>
<accession>A0AA39TYB3</accession>
<evidence type="ECO:0000256" key="3">
    <source>
        <dbReference type="ARBA" id="ARBA00022807"/>
    </source>
</evidence>